<dbReference type="GO" id="GO:0005737">
    <property type="term" value="C:cytoplasm"/>
    <property type="evidence" value="ECO:0007669"/>
    <property type="project" value="TreeGrafter"/>
</dbReference>
<dbReference type="PANTHER" id="PTHR23257">
    <property type="entry name" value="SERINE-THREONINE PROTEIN KINASE"/>
    <property type="match status" value="1"/>
</dbReference>
<evidence type="ECO:0000313" key="2">
    <source>
        <dbReference type="EMBL" id="QIK37716.1"/>
    </source>
</evidence>
<dbReference type="GO" id="GO:0005524">
    <property type="term" value="F:ATP binding"/>
    <property type="evidence" value="ECO:0007669"/>
    <property type="project" value="InterPro"/>
</dbReference>
<gene>
    <name evidence="2" type="ORF">GWK36_06655</name>
</gene>
<dbReference type="AlphaFoldDB" id="A0A6G7VCW6"/>
<dbReference type="Pfam" id="PF00069">
    <property type="entry name" value="Pkinase"/>
    <property type="match status" value="1"/>
</dbReference>
<dbReference type="InterPro" id="IPR000719">
    <property type="entry name" value="Prot_kinase_dom"/>
</dbReference>
<accession>A0A6G7VCW6</accession>
<protein>
    <recommendedName>
        <fullName evidence="1">Protein kinase domain-containing protein</fullName>
    </recommendedName>
</protein>
<dbReference type="GO" id="GO:0007165">
    <property type="term" value="P:signal transduction"/>
    <property type="evidence" value="ECO:0007669"/>
    <property type="project" value="TreeGrafter"/>
</dbReference>
<evidence type="ECO:0000313" key="3">
    <source>
        <dbReference type="Proteomes" id="UP000502699"/>
    </source>
</evidence>
<dbReference type="RefSeq" id="WP_166270479.1">
    <property type="nucleotide sequence ID" value="NZ_CP048029.1"/>
</dbReference>
<feature type="domain" description="Protein kinase" evidence="1">
    <location>
        <begin position="10"/>
        <end position="301"/>
    </location>
</feature>
<organism evidence="2 3">
    <name type="scientific">Caldichromatium japonicum</name>
    <dbReference type="NCBI Taxonomy" id="2699430"/>
    <lineage>
        <taxon>Bacteria</taxon>
        <taxon>Pseudomonadati</taxon>
        <taxon>Pseudomonadota</taxon>
        <taxon>Gammaproteobacteria</taxon>
        <taxon>Chromatiales</taxon>
        <taxon>Chromatiaceae</taxon>
        <taxon>Caldichromatium</taxon>
    </lineage>
</organism>
<dbReference type="PROSITE" id="PS50011">
    <property type="entry name" value="PROTEIN_KINASE_DOM"/>
    <property type="match status" value="1"/>
</dbReference>
<dbReference type="InterPro" id="IPR050167">
    <property type="entry name" value="Ser_Thr_protein_kinase"/>
</dbReference>
<dbReference type="KEGG" id="cjap:GWK36_06655"/>
<dbReference type="EMBL" id="CP048029">
    <property type="protein sequence ID" value="QIK37716.1"/>
    <property type="molecule type" value="Genomic_DNA"/>
</dbReference>
<dbReference type="Proteomes" id="UP000502699">
    <property type="component" value="Chromosome"/>
</dbReference>
<proteinExistence type="predicted"/>
<dbReference type="Gene3D" id="1.10.510.10">
    <property type="entry name" value="Transferase(Phosphotransferase) domain 1"/>
    <property type="match status" value="1"/>
</dbReference>
<evidence type="ECO:0000259" key="1">
    <source>
        <dbReference type="PROSITE" id="PS50011"/>
    </source>
</evidence>
<keyword evidence="3" id="KW-1185">Reference proteome</keyword>
<reference evidence="3" key="1">
    <citation type="submission" date="2020-01" db="EMBL/GenBank/DDBJ databases">
        <title>Caldichromatium gen. nov., sp. nov., a thermophilic purple sulfur bacterium member of the family Chromatiaceae isolated from Nakabusa hot spring, Japan.</title>
        <authorList>
            <person name="Saini M.K."/>
            <person name="Hanada S."/>
            <person name="Tank M."/>
        </authorList>
    </citation>
    <scope>NUCLEOTIDE SEQUENCE [LARGE SCALE GENOMIC DNA]</scope>
    <source>
        <strain evidence="3">No.7</strain>
    </source>
</reference>
<sequence>MFIGQSGTRYQFVERLGSGGQGAVYRVRSGEGEFALKWCRPGPNAEKQRQQIQTLIQRGSPGPEFIWPQDLVVHERQPGFGYVMPLIDTRRFSTINRILCGARPQPDLRALVVASLRLCDALDELHQRGYAYCDLSSSNLMLDAHSGEIVLFDNDNVVIDGQETAVMGTAEWMAPEVALNRSPPDQHSDLYSLALILFHLWTWGHPMEGRATLQVRCWDLRAKRRFYAEAPVFCFDPNDSSNTAEGEEALQLIVRRWQLLCPVRLQRAFRRAFTEGVKDEGRRVRLSQWRDLFTEMLHQLLPCPSCQFINLIDPAQRPRGCLKCGNPLGVQLVIRGHGALAVRPGVSLLTYHLQGLGKKGEPEVVLGSLERHPQAAGACILRNNTQDPWRYRVDGKDYSIEPGQARALLAGAEIEIAGRRLAVAELGPRPETAKQRGR</sequence>
<dbReference type="SUPFAM" id="SSF56112">
    <property type="entry name" value="Protein kinase-like (PK-like)"/>
    <property type="match status" value="1"/>
</dbReference>
<dbReference type="InterPro" id="IPR011009">
    <property type="entry name" value="Kinase-like_dom_sf"/>
</dbReference>
<dbReference type="SMART" id="SM00220">
    <property type="entry name" value="S_TKc"/>
    <property type="match status" value="1"/>
</dbReference>
<dbReference type="GO" id="GO:0004672">
    <property type="term" value="F:protein kinase activity"/>
    <property type="evidence" value="ECO:0007669"/>
    <property type="project" value="InterPro"/>
</dbReference>
<name>A0A6G7VCW6_9GAMM</name>